<reference evidence="1 2" key="1">
    <citation type="journal article" date="2016" name="G3 (Bethesda)">
        <title>First Draft Assembly and Annotation of the Genome of a California Endemic Oak Quercus lobata Nee (Fagaceae).</title>
        <authorList>
            <person name="Sork V.L."/>
            <person name="Fitz-Gibbon S.T."/>
            <person name="Puiu D."/>
            <person name="Crepeau M."/>
            <person name="Gugger P.F."/>
            <person name="Sherman R."/>
            <person name="Stevens K."/>
            <person name="Langley C.H."/>
            <person name="Pellegrini M."/>
            <person name="Salzberg S.L."/>
        </authorList>
    </citation>
    <scope>NUCLEOTIDE SEQUENCE [LARGE SCALE GENOMIC DNA]</scope>
    <source>
        <strain evidence="1 2">cv. SW786</strain>
    </source>
</reference>
<dbReference type="Proteomes" id="UP000594261">
    <property type="component" value="Chromosome 1"/>
</dbReference>
<evidence type="ECO:0000313" key="1">
    <source>
        <dbReference type="EnsemblPlants" id="QL01p007608:mrna"/>
    </source>
</evidence>
<dbReference type="Gramene" id="QL01p007608:mrna">
    <property type="protein sequence ID" value="QL01p007608:mrna"/>
    <property type="gene ID" value="QL01p007608"/>
</dbReference>
<reference evidence="1" key="2">
    <citation type="submission" date="2021-01" db="UniProtKB">
        <authorList>
            <consortium name="EnsemblPlants"/>
        </authorList>
    </citation>
    <scope>IDENTIFICATION</scope>
</reference>
<protein>
    <submittedName>
        <fullName evidence="1">Uncharacterized protein</fullName>
    </submittedName>
</protein>
<dbReference type="EMBL" id="LRBV02000001">
    <property type="status" value="NOT_ANNOTATED_CDS"/>
    <property type="molecule type" value="Genomic_DNA"/>
</dbReference>
<dbReference type="InParanoid" id="A0A7N2QX39"/>
<dbReference type="EnsemblPlants" id="QL01p007608:mrna">
    <property type="protein sequence ID" value="QL01p007608:mrna"/>
    <property type="gene ID" value="QL01p007608"/>
</dbReference>
<organism evidence="1 2">
    <name type="scientific">Quercus lobata</name>
    <name type="common">Valley oak</name>
    <dbReference type="NCBI Taxonomy" id="97700"/>
    <lineage>
        <taxon>Eukaryota</taxon>
        <taxon>Viridiplantae</taxon>
        <taxon>Streptophyta</taxon>
        <taxon>Embryophyta</taxon>
        <taxon>Tracheophyta</taxon>
        <taxon>Spermatophyta</taxon>
        <taxon>Magnoliopsida</taxon>
        <taxon>eudicotyledons</taxon>
        <taxon>Gunneridae</taxon>
        <taxon>Pentapetalae</taxon>
        <taxon>rosids</taxon>
        <taxon>fabids</taxon>
        <taxon>Fagales</taxon>
        <taxon>Fagaceae</taxon>
        <taxon>Quercus</taxon>
    </lineage>
</organism>
<accession>A0A7N2QX39</accession>
<proteinExistence type="predicted"/>
<dbReference type="AlphaFoldDB" id="A0A7N2QX39"/>
<name>A0A7N2QX39_QUELO</name>
<keyword evidence="2" id="KW-1185">Reference proteome</keyword>
<evidence type="ECO:0000313" key="2">
    <source>
        <dbReference type="Proteomes" id="UP000594261"/>
    </source>
</evidence>
<sequence>MFRALAFSNVNAISMRNLAFAALKSSASENLKAITKQKEILEREWGWIRSSPEVVYQLRLRRSWLCLPAFSFSCTNPDGSSISADDVLVNGQIRLIFNRDLLFGGNYDGDLKSKVDSLSLRSPLRKLFVESASESDELEGIPTETHYEWYFCLQL</sequence>